<evidence type="ECO:0000256" key="4">
    <source>
        <dbReference type="PIRSR" id="PIRSR001221-2"/>
    </source>
</evidence>
<dbReference type="Gene3D" id="3.90.1300.10">
    <property type="entry name" value="Amidase signature (AS) domain"/>
    <property type="match status" value="1"/>
</dbReference>
<dbReference type="EMBL" id="KV722488">
    <property type="protein sequence ID" value="OCH87344.1"/>
    <property type="molecule type" value="Genomic_DNA"/>
</dbReference>
<dbReference type="InterPro" id="IPR023631">
    <property type="entry name" value="Amidase_dom"/>
</dbReference>
<sequence>MLFSYLDHRRDCAWKREERKAKLDYLPPLYSSPTTDEDRKILALPLERLVSECNAKNISPSRIINVYGRRCVQAQAATNCLSDIMFDEAEFTYSHKKPLSGVPVSLKDCVDIAGHDSTMGYSANVGQPKAVSAPIVRLLQDAGALIVAKTSVPTGLLSFETISDVFGETTNPYNPAFSPGASSGGSAALLAYGGSMVDIGTDVGGSVRFPAGYCGLYAVKSSLGRFPGYGCASSTPGMQGTPPVTAPLARRLEDLAQFWRRVVDMRPWEYDHSCVPLPWQPVDFVVEERKPRWGVMWDDGLIPPTPAATRALAEAVDALRRQGHEVVEFVPPSPLEGYKIGYQLIFSDGAVSVTSRLRTSEFISPALRTVRSMLLFPLFIKIIWAFLLRILSRPFGRNEAWASLLEVFHPKSVAEERTLIAQREAYRAAWHRAWQEHNVDFVLTVLHALPPMPRGGSATATLVSAEYAFLHNILDTTAGVVPVTFVDKARDGLPRDFQQSPAYGNLNDVARGVYSLYDADAMHGLPLAVQVVGRRFEEEKVLEGMKVVEASLRAEGRPFVQKEF</sequence>
<keyword evidence="7" id="KW-1185">Reference proteome</keyword>
<dbReference type="PIRSF" id="PIRSF001221">
    <property type="entry name" value="Amidase_fungi"/>
    <property type="match status" value="1"/>
</dbReference>
<feature type="domain" description="Amidase" evidence="5">
    <location>
        <begin position="63"/>
        <end position="542"/>
    </location>
</feature>
<evidence type="ECO:0000256" key="3">
    <source>
        <dbReference type="PIRSR" id="PIRSR001221-1"/>
    </source>
</evidence>
<reference evidence="6 7" key="1">
    <citation type="submission" date="2016-07" db="EMBL/GenBank/DDBJ databases">
        <title>Draft genome of the white-rot fungus Obba rivulosa 3A-2.</title>
        <authorList>
            <consortium name="DOE Joint Genome Institute"/>
            <person name="Miettinen O."/>
            <person name="Riley R."/>
            <person name="Acob R."/>
            <person name="Barry K."/>
            <person name="Cullen D."/>
            <person name="De Vries R."/>
            <person name="Hainaut M."/>
            <person name="Hatakka A."/>
            <person name="Henrissat B."/>
            <person name="Hilden K."/>
            <person name="Kuo R."/>
            <person name="Labutti K."/>
            <person name="Lipzen A."/>
            <person name="Makela M.R."/>
            <person name="Sandor L."/>
            <person name="Spatafora J.W."/>
            <person name="Grigoriev I.V."/>
            <person name="Hibbett D.S."/>
        </authorList>
    </citation>
    <scope>NUCLEOTIDE SEQUENCE [LARGE SCALE GENOMIC DNA]</scope>
    <source>
        <strain evidence="6 7">3A-2</strain>
    </source>
</reference>
<feature type="binding site" evidence="4">
    <location>
        <begin position="203"/>
        <end position="206"/>
    </location>
    <ligand>
        <name>substrate</name>
    </ligand>
</feature>
<organism evidence="6 7">
    <name type="scientific">Obba rivulosa</name>
    <dbReference type="NCBI Taxonomy" id="1052685"/>
    <lineage>
        <taxon>Eukaryota</taxon>
        <taxon>Fungi</taxon>
        <taxon>Dikarya</taxon>
        <taxon>Basidiomycota</taxon>
        <taxon>Agaricomycotina</taxon>
        <taxon>Agaricomycetes</taxon>
        <taxon>Polyporales</taxon>
        <taxon>Gelatoporiaceae</taxon>
        <taxon>Obba</taxon>
    </lineage>
</organism>
<feature type="active site" description="Charge relay system" evidence="3">
    <location>
        <position position="182"/>
    </location>
</feature>
<name>A0A8E2AST2_9APHY</name>
<gene>
    <name evidence="6" type="ORF">OBBRIDRAFT_796280</name>
</gene>
<feature type="binding site" evidence="4">
    <location>
        <position position="182"/>
    </location>
    <ligand>
        <name>substrate</name>
    </ligand>
</feature>
<dbReference type="AlphaFoldDB" id="A0A8E2AST2"/>
<dbReference type="Proteomes" id="UP000250043">
    <property type="component" value="Unassembled WGS sequence"/>
</dbReference>
<dbReference type="OrthoDB" id="6428749at2759"/>
<dbReference type="Pfam" id="PF01425">
    <property type="entry name" value="Amidase"/>
    <property type="match status" value="1"/>
</dbReference>
<evidence type="ECO:0000313" key="6">
    <source>
        <dbReference type="EMBL" id="OCH87344.1"/>
    </source>
</evidence>
<dbReference type="PANTHER" id="PTHR46072:SF10">
    <property type="entry name" value="ACETAMIDASE"/>
    <property type="match status" value="1"/>
</dbReference>
<keyword evidence="2" id="KW-0378">Hydrolase</keyword>
<feature type="active site" description="Charge relay system" evidence="3">
    <location>
        <position position="107"/>
    </location>
</feature>
<dbReference type="GO" id="GO:0016787">
    <property type="term" value="F:hydrolase activity"/>
    <property type="evidence" value="ECO:0007669"/>
    <property type="project" value="UniProtKB-KW"/>
</dbReference>
<dbReference type="InterPro" id="IPR036928">
    <property type="entry name" value="AS_sf"/>
</dbReference>
<evidence type="ECO:0000313" key="7">
    <source>
        <dbReference type="Proteomes" id="UP000250043"/>
    </source>
</evidence>
<evidence type="ECO:0000259" key="5">
    <source>
        <dbReference type="Pfam" id="PF01425"/>
    </source>
</evidence>
<evidence type="ECO:0000256" key="2">
    <source>
        <dbReference type="ARBA" id="ARBA00022801"/>
    </source>
</evidence>
<evidence type="ECO:0000256" key="1">
    <source>
        <dbReference type="ARBA" id="ARBA00009199"/>
    </source>
</evidence>
<protein>
    <submittedName>
        <fullName evidence="6">Amidase signature enzyme</fullName>
    </submittedName>
</protein>
<dbReference type="PANTHER" id="PTHR46072">
    <property type="entry name" value="AMIDASE-RELATED-RELATED"/>
    <property type="match status" value="1"/>
</dbReference>
<dbReference type="SUPFAM" id="SSF75304">
    <property type="entry name" value="Amidase signature (AS) enzymes"/>
    <property type="match status" value="1"/>
</dbReference>
<feature type="binding site" evidence="4">
    <location>
        <position position="156"/>
    </location>
    <ligand>
        <name>substrate</name>
    </ligand>
</feature>
<accession>A0A8E2AST2</accession>
<feature type="active site" description="Acyl-ester intermediate" evidence="3">
    <location>
        <position position="206"/>
    </location>
</feature>
<proteinExistence type="inferred from homology"/>
<comment type="similarity">
    <text evidence="1">Belongs to the amidase family.</text>
</comment>